<dbReference type="InterPro" id="IPR050736">
    <property type="entry name" value="Sensor_HK_Regulatory"/>
</dbReference>
<dbReference type="SMART" id="SM00388">
    <property type="entry name" value="HisKA"/>
    <property type="match status" value="1"/>
</dbReference>
<keyword evidence="5" id="KW-0418">Kinase</keyword>
<dbReference type="SUPFAM" id="SSF55785">
    <property type="entry name" value="PYP-like sensor domain (PAS domain)"/>
    <property type="match status" value="1"/>
</dbReference>
<dbReference type="NCBIfam" id="TIGR00229">
    <property type="entry name" value="sensory_box"/>
    <property type="match status" value="1"/>
</dbReference>
<dbReference type="RefSeq" id="WP_175500587.1">
    <property type="nucleotide sequence ID" value="NZ_FOYO01000001.1"/>
</dbReference>
<proteinExistence type="predicted"/>
<dbReference type="InterPro" id="IPR003594">
    <property type="entry name" value="HATPase_dom"/>
</dbReference>
<dbReference type="Pfam" id="PF02518">
    <property type="entry name" value="HATPase_c"/>
    <property type="match status" value="1"/>
</dbReference>
<evidence type="ECO:0000256" key="3">
    <source>
        <dbReference type="ARBA" id="ARBA00022553"/>
    </source>
</evidence>
<dbReference type="InterPro" id="IPR005467">
    <property type="entry name" value="His_kinase_dom"/>
</dbReference>
<sequence length="536" mass="58988">MTSIDIPTALKGSGTSLTRHDDALRQLFFLSLDPSIELDDKISRLLELGCDVLGLPLGIVSRINGTDYEVQYTAGPDWAPEPGSSFDVSRTYCIHTLAAEGVRHFHHAGQSEIASHPCYIGFGLESYIGVPLRVGAESVGTLNFSGRDTRTPFTSMEIELVGLFGRWLGQEWLKWGTARKLAEQTMLLNSVIEAVPDAIIATDSDQQIQMVNAATERLFGFSRNELIGRNGSILYASLDEYEQQGERIFRKAIKEPIDRFEMGLRKRDGSTFDGEVFIAPLRNEANNRLGLVGVARDISDRKALDQARDELIATVSHELRTPITSVMGALKLLAIERGNLSAGMQKMLDTALRNTERLTQLVEDILDFEKYTSKDTFNDMHKVSLFDVLQRAIEEIRPYAAEHNVRVTAIDSEAAGGWIQGDENRLLQVMSNLLSNAVKASPPGSFVEAGTTADGFGFWVRDYGNGIPVTIRKTLFDRFTRAPGSYAEGQSGTGLGMSIVKTIVDRFGGEIQMESSEGEGTTFNISFAPASADRIK</sequence>
<dbReference type="AlphaFoldDB" id="A0A1I6FS18"/>
<comment type="catalytic activity">
    <reaction evidence="1">
        <text>ATP + protein L-histidine = ADP + protein N-phospho-L-histidine.</text>
        <dbReference type="EC" id="2.7.13.3"/>
    </reaction>
</comment>
<dbReference type="SUPFAM" id="SSF55781">
    <property type="entry name" value="GAF domain-like"/>
    <property type="match status" value="1"/>
</dbReference>
<dbReference type="InterPro" id="IPR035965">
    <property type="entry name" value="PAS-like_dom_sf"/>
</dbReference>
<dbReference type="InterPro" id="IPR000014">
    <property type="entry name" value="PAS"/>
</dbReference>
<gene>
    <name evidence="10" type="ORF">SAMN04488002_0182</name>
</gene>
<dbReference type="PROSITE" id="PS50109">
    <property type="entry name" value="HIS_KIN"/>
    <property type="match status" value="1"/>
</dbReference>
<dbReference type="CDD" id="cd00082">
    <property type="entry name" value="HisKA"/>
    <property type="match status" value="1"/>
</dbReference>
<evidence type="ECO:0000259" key="9">
    <source>
        <dbReference type="PROSITE" id="PS50113"/>
    </source>
</evidence>
<dbReference type="CDD" id="cd00130">
    <property type="entry name" value="PAS"/>
    <property type="match status" value="1"/>
</dbReference>
<dbReference type="InterPro" id="IPR013767">
    <property type="entry name" value="PAS_fold"/>
</dbReference>
<evidence type="ECO:0000256" key="4">
    <source>
        <dbReference type="ARBA" id="ARBA00022679"/>
    </source>
</evidence>
<dbReference type="FunFam" id="1.10.287.130:FF:000001">
    <property type="entry name" value="Two-component sensor histidine kinase"/>
    <property type="match status" value="1"/>
</dbReference>
<dbReference type="GO" id="GO:0000155">
    <property type="term" value="F:phosphorelay sensor kinase activity"/>
    <property type="evidence" value="ECO:0007669"/>
    <property type="project" value="InterPro"/>
</dbReference>
<dbReference type="InterPro" id="IPR029016">
    <property type="entry name" value="GAF-like_dom_sf"/>
</dbReference>
<evidence type="ECO:0000313" key="10">
    <source>
        <dbReference type="EMBL" id="SFR32688.1"/>
    </source>
</evidence>
<dbReference type="STRING" id="670154.SAMN04488002_0182"/>
<evidence type="ECO:0000259" key="8">
    <source>
        <dbReference type="PROSITE" id="PS50112"/>
    </source>
</evidence>
<dbReference type="Gene3D" id="3.30.450.20">
    <property type="entry name" value="PAS domain"/>
    <property type="match status" value="1"/>
</dbReference>
<name>A0A1I6FS18_9RHOB</name>
<reference evidence="11" key="1">
    <citation type="submission" date="2016-10" db="EMBL/GenBank/DDBJ databases">
        <authorList>
            <person name="Varghese N."/>
            <person name="Submissions S."/>
        </authorList>
    </citation>
    <scope>NUCLEOTIDE SEQUENCE [LARGE SCALE GENOMIC DNA]</scope>
    <source>
        <strain evidence="11">DSM 26921</strain>
    </source>
</reference>
<dbReference type="Gene3D" id="1.10.287.130">
    <property type="match status" value="1"/>
</dbReference>
<organism evidence="10 11">
    <name type="scientific">Litoreibacter janthinus</name>
    <dbReference type="NCBI Taxonomy" id="670154"/>
    <lineage>
        <taxon>Bacteria</taxon>
        <taxon>Pseudomonadati</taxon>
        <taxon>Pseudomonadota</taxon>
        <taxon>Alphaproteobacteria</taxon>
        <taxon>Rhodobacterales</taxon>
        <taxon>Roseobacteraceae</taxon>
        <taxon>Litoreibacter</taxon>
    </lineage>
</organism>
<dbReference type="PRINTS" id="PR00344">
    <property type="entry name" value="BCTRLSENSOR"/>
</dbReference>
<dbReference type="Proteomes" id="UP000199658">
    <property type="component" value="Unassembled WGS sequence"/>
</dbReference>
<keyword evidence="6" id="KW-0902">Two-component regulatory system</keyword>
<dbReference type="InterPro" id="IPR036890">
    <property type="entry name" value="HATPase_C_sf"/>
</dbReference>
<evidence type="ECO:0000256" key="6">
    <source>
        <dbReference type="ARBA" id="ARBA00023012"/>
    </source>
</evidence>
<dbReference type="Pfam" id="PF00989">
    <property type="entry name" value="PAS"/>
    <property type="match status" value="1"/>
</dbReference>
<dbReference type="EMBL" id="FOYO01000001">
    <property type="protein sequence ID" value="SFR32688.1"/>
    <property type="molecule type" value="Genomic_DNA"/>
</dbReference>
<dbReference type="PANTHER" id="PTHR43711:SF1">
    <property type="entry name" value="HISTIDINE KINASE 1"/>
    <property type="match status" value="1"/>
</dbReference>
<dbReference type="SMART" id="SM00387">
    <property type="entry name" value="HATPase_c"/>
    <property type="match status" value="1"/>
</dbReference>
<dbReference type="InterPro" id="IPR003661">
    <property type="entry name" value="HisK_dim/P_dom"/>
</dbReference>
<feature type="domain" description="Histidine kinase" evidence="7">
    <location>
        <begin position="314"/>
        <end position="531"/>
    </location>
</feature>
<dbReference type="Gene3D" id="3.30.450.40">
    <property type="match status" value="1"/>
</dbReference>
<keyword evidence="3" id="KW-0597">Phosphoprotein</keyword>
<dbReference type="Pfam" id="PF01590">
    <property type="entry name" value="GAF"/>
    <property type="match status" value="1"/>
</dbReference>
<dbReference type="GO" id="GO:0006355">
    <property type="term" value="P:regulation of DNA-templated transcription"/>
    <property type="evidence" value="ECO:0007669"/>
    <property type="project" value="InterPro"/>
</dbReference>
<dbReference type="InterPro" id="IPR036097">
    <property type="entry name" value="HisK_dim/P_sf"/>
</dbReference>
<dbReference type="EC" id="2.7.13.3" evidence="2"/>
<feature type="domain" description="PAS" evidence="8">
    <location>
        <begin position="184"/>
        <end position="256"/>
    </location>
</feature>
<evidence type="ECO:0000256" key="2">
    <source>
        <dbReference type="ARBA" id="ARBA00012438"/>
    </source>
</evidence>
<dbReference type="PROSITE" id="PS50113">
    <property type="entry name" value="PAC"/>
    <property type="match status" value="1"/>
</dbReference>
<dbReference type="PROSITE" id="PS50112">
    <property type="entry name" value="PAS"/>
    <property type="match status" value="1"/>
</dbReference>
<dbReference type="Gene3D" id="3.30.565.10">
    <property type="entry name" value="Histidine kinase-like ATPase, C-terminal domain"/>
    <property type="match status" value="1"/>
</dbReference>
<dbReference type="InterPro" id="IPR001610">
    <property type="entry name" value="PAC"/>
</dbReference>
<keyword evidence="11" id="KW-1185">Reference proteome</keyword>
<keyword evidence="4" id="KW-0808">Transferase</keyword>
<dbReference type="SUPFAM" id="SSF47384">
    <property type="entry name" value="Homodimeric domain of signal transducing histidine kinase"/>
    <property type="match status" value="1"/>
</dbReference>
<dbReference type="InterPro" id="IPR003018">
    <property type="entry name" value="GAF"/>
</dbReference>
<evidence type="ECO:0000256" key="5">
    <source>
        <dbReference type="ARBA" id="ARBA00022777"/>
    </source>
</evidence>
<feature type="domain" description="PAC" evidence="9">
    <location>
        <begin position="258"/>
        <end position="310"/>
    </location>
</feature>
<accession>A0A1I6FS18</accession>
<protein>
    <recommendedName>
        <fullName evidence="2">histidine kinase</fullName>
        <ecNumber evidence="2">2.7.13.3</ecNumber>
    </recommendedName>
</protein>
<dbReference type="SMART" id="SM00091">
    <property type="entry name" value="PAS"/>
    <property type="match status" value="1"/>
</dbReference>
<dbReference type="PANTHER" id="PTHR43711">
    <property type="entry name" value="TWO-COMPONENT HISTIDINE KINASE"/>
    <property type="match status" value="1"/>
</dbReference>
<dbReference type="SMART" id="SM00086">
    <property type="entry name" value="PAC"/>
    <property type="match status" value="1"/>
</dbReference>
<evidence type="ECO:0000313" key="11">
    <source>
        <dbReference type="Proteomes" id="UP000199658"/>
    </source>
</evidence>
<dbReference type="Pfam" id="PF00512">
    <property type="entry name" value="HisKA"/>
    <property type="match status" value="1"/>
</dbReference>
<dbReference type="InterPro" id="IPR004358">
    <property type="entry name" value="Sig_transdc_His_kin-like_C"/>
</dbReference>
<evidence type="ECO:0000256" key="1">
    <source>
        <dbReference type="ARBA" id="ARBA00000085"/>
    </source>
</evidence>
<dbReference type="InterPro" id="IPR000700">
    <property type="entry name" value="PAS-assoc_C"/>
</dbReference>
<dbReference type="SUPFAM" id="SSF55874">
    <property type="entry name" value="ATPase domain of HSP90 chaperone/DNA topoisomerase II/histidine kinase"/>
    <property type="match status" value="1"/>
</dbReference>
<evidence type="ECO:0000259" key="7">
    <source>
        <dbReference type="PROSITE" id="PS50109"/>
    </source>
</evidence>